<dbReference type="OrthoDB" id="1745495at2759"/>
<sequence length="383" mass="43389">MKTSFRALEIVGTTSIEGEKGIPKPSKAVIMAAKILINNGFEPGKGLGKKLDDIAKPNETTKKGKLGSKVPGKRLIKSNLYQYFNSGGILILEQVAAVENQLVESAEWVHPIVQELNNWTAETSDLEVSSQINNAAFTLDDTGKPSRQEEEEEIEEETLRELERLLEQEGPKLQSGVEELEVINLSEGEGVKEIRVGRLIPLDVKKGLTTLLRVYADIFVWSYRDMPRLDTTIIEHRLPLNLYAIPVRQQLRRMKPEVALKIKEEVEKQWNVGFLAVAEYPQWVANIVPVPKKDGKLRMCVDYRDLNRASPKDNFPLPHIDLLVDNTTEYSCYSFIDGFSIYNQIRMAPKDKEKTTFITIVGHSVIKSCHSDSRMLEQLTKEK</sequence>
<dbReference type="InterPro" id="IPR053134">
    <property type="entry name" value="RNA-dir_DNA_polymerase"/>
</dbReference>
<dbReference type="CDD" id="cd01647">
    <property type="entry name" value="RT_LTR"/>
    <property type="match status" value="1"/>
</dbReference>
<evidence type="ECO:0000313" key="3">
    <source>
        <dbReference type="Proteomes" id="UP000257109"/>
    </source>
</evidence>
<dbReference type="EMBL" id="QJKJ01002632">
    <property type="protein sequence ID" value="RDY01967.1"/>
    <property type="molecule type" value="Genomic_DNA"/>
</dbReference>
<dbReference type="PANTHER" id="PTHR24559:SF457">
    <property type="entry name" value="RNA-DIRECTED DNA POLYMERASE HOMOLOG"/>
    <property type="match status" value="1"/>
</dbReference>
<dbReference type="Gene3D" id="3.30.70.270">
    <property type="match status" value="1"/>
</dbReference>
<dbReference type="PANTHER" id="PTHR24559">
    <property type="entry name" value="TRANSPOSON TY3-I GAG-POL POLYPROTEIN"/>
    <property type="match status" value="1"/>
</dbReference>
<dbReference type="InterPro" id="IPR000477">
    <property type="entry name" value="RT_dom"/>
</dbReference>
<feature type="domain" description="Reverse transcriptase" evidence="1">
    <location>
        <begin position="290"/>
        <end position="369"/>
    </location>
</feature>
<dbReference type="AlphaFoldDB" id="A0A371HGP3"/>
<keyword evidence="3" id="KW-1185">Reference proteome</keyword>
<organism evidence="2 3">
    <name type="scientific">Mucuna pruriens</name>
    <name type="common">Velvet bean</name>
    <name type="synonym">Dolichos pruriens</name>
    <dbReference type="NCBI Taxonomy" id="157652"/>
    <lineage>
        <taxon>Eukaryota</taxon>
        <taxon>Viridiplantae</taxon>
        <taxon>Streptophyta</taxon>
        <taxon>Embryophyta</taxon>
        <taxon>Tracheophyta</taxon>
        <taxon>Spermatophyta</taxon>
        <taxon>Magnoliopsida</taxon>
        <taxon>eudicotyledons</taxon>
        <taxon>Gunneridae</taxon>
        <taxon>Pentapetalae</taxon>
        <taxon>rosids</taxon>
        <taxon>fabids</taxon>
        <taxon>Fabales</taxon>
        <taxon>Fabaceae</taxon>
        <taxon>Papilionoideae</taxon>
        <taxon>50 kb inversion clade</taxon>
        <taxon>NPAAA clade</taxon>
        <taxon>indigoferoid/millettioid clade</taxon>
        <taxon>Phaseoleae</taxon>
        <taxon>Mucuna</taxon>
    </lineage>
</organism>
<proteinExistence type="predicted"/>
<comment type="caution">
    <text evidence="2">The sequence shown here is derived from an EMBL/GenBank/DDBJ whole genome shotgun (WGS) entry which is preliminary data.</text>
</comment>
<gene>
    <name evidence="2" type="ORF">CR513_14630</name>
</gene>
<dbReference type="Pfam" id="PF00078">
    <property type="entry name" value="RVT_1"/>
    <property type="match status" value="1"/>
</dbReference>
<evidence type="ECO:0000313" key="2">
    <source>
        <dbReference type="EMBL" id="RDY01967.1"/>
    </source>
</evidence>
<dbReference type="InterPro" id="IPR043128">
    <property type="entry name" value="Rev_trsase/Diguanyl_cyclase"/>
</dbReference>
<dbReference type="SUPFAM" id="SSF56672">
    <property type="entry name" value="DNA/RNA polymerases"/>
    <property type="match status" value="1"/>
</dbReference>
<name>A0A371HGP3_MUCPR</name>
<dbReference type="InterPro" id="IPR043502">
    <property type="entry name" value="DNA/RNA_pol_sf"/>
</dbReference>
<reference evidence="2" key="1">
    <citation type="submission" date="2018-05" db="EMBL/GenBank/DDBJ databases">
        <title>Draft genome of Mucuna pruriens seed.</title>
        <authorList>
            <person name="Nnadi N.E."/>
            <person name="Vos R."/>
            <person name="Hasami M.H."/>
            <person name="Devisetty U.K."/>
            <person name="Aguiy J.C."/>
        </authorList>
    </citation>
    <scope>NUCLEOTIDE SEQUENCE [LARGE SCALE GENOMIC DNA]</scope>
    <source>
        <strain evidence="2">JCA_2017</strain>
    </source>
</reference>
<dbReference type="Gene3D" id="3.10.10.10">
    <property type="entry name" value="HIV Type 1 Reverse Transcriptase, subunit A, domain 1"/>
    <property type="match status" value="1"/>
</dbReference>
<feature type="non-terminal residue" evidence="2">
    <location>
        <position position="1"/>
    </location>
</feature>
<evidence type="ECO:0000259" key="1">
    <source>
        <dbReference type="Pfam" id="PF00078"/>
    </source>
</evidence>
<dbReference type="Proteomes" id="UP000257109">
    <property type="component" value="Unassembled WGS sequence"/>
</dbReference>
<accession>A0A371HGP3</accession>
<protein>
    <recommendedName>
        <fullName evidence="1">Reverse transcriptase domain-containing protein</fullName>
    </recommendedName>
</protein>